<feature type="region of interest" description="Disordered" evidence="1">
    <location>
        <begin position="406"/>
        <end position="436"/>
    </location>
</feature>
<evidence type="ECO:0000313" key="3">
    <source>
        <dbReference type="EMBL" id="KAJ7701920.1"/>
    </source>
</evidence>
<evidence type="ECO:0000256" key="2">
    <source>
        <dbReference type="SAM" id="Phobius"/>
    </source>
</evidence>
<evidence type="ECO:0000256" key="1">
    <source>
        <dbReference type="SAM" id="MobiDB-lite"/>
    </source>
</evidence>
<proteinExistence type="predicted"/>
<feature type="region of interest" description="Disordered" evidence="1">
    <location>
        <begin position="362"/>
        <end position="394"/>
    </location>
</feature>
<keyword evidence="4" id="KW-1185">Reference proteome</keyword>
<reference evidence="3" key="1">
    <citation type="submission" date="2023-03" db="EMBL/GenBank/DDBJ databases">
        <title>Massive genome expansion in bonnet fungi (Mycena s.s.) driven by repeated elements and novel gene families across ecological guilds.</title>
        <authorList>
            <consortium name="Lawrence Berkeley National Laboratory"/>
            <person name="Harder C.B."/>
            <person name="Miyauchi S."/>
            <person name="Viragh M."/>
            <person name="Kuo A."/>
            <person name="Thoen E."/>
            <person name="Andreopoulos B."/>
            <person name="Lu D."/>
            <person name="Skrede I."/>
            <person name="Drula E."/>
            <person name="Henrissat B."/>
            <person name="Morin E."/>
            <person name="Kohler A."/>
            <person name="Barry K."/>
            <person name="LaButti K."/>
            <person name="Morin E."/>
            <person name="Salamov A."/>
            <person name="Lipzen A."/>
            <person name="Mereny Z."/>
            <person name="Hegedus B."/>
            <person name="Baldrian P."/>
            <person name="Stursova M."/>
            <person name="Weitz H."/>
            <person name="Taylor A."/>
            <person name="Grigoriev I.V."/>
            <person name="Nagy L.G."/>
            <person name="Martin F."/>
            <person name="Kauserud H."/>
        </authorList>
    </citation>
    <scope>NUCLEOTIDE SEQUENCE</scope>
    <source>
        <strain evidence="3">CBHHK067</strain>
    </source>
</reference>
<comment type="caution">
    <text evidence="3">The sequence shown here is derived from an EMBL/GenBank/DDBJ whole genome shotgun (WGS) entry which is preliminary data.</text>
</comment>
<protein>
    <submittedName>
        <fullName evidence="3">Uncharacterized protein</fullName>
    </submittedName>
</protein>
<feature type="compositionally biased region" description="Polar residues" evidence="1">
    <location>
        <begin position="249"/>
        <end position="261"/>
    </location>
</feature>
<dbReference type="Proteomes" id="UP001221757">
    <property type="component" value="Unassembled WGS sequence"/>
</dbReference>
<keyword evidence="2" id="KW-1133">Transmembrane helix</keyword>
<feature type="transmembrane region" description="Helical" evidence="2">
    <location>
        <begin position="67"/>
        <end position="95"/>
    </location>
</feature>
<dbReference type="EMBL" id="JARKIE010000016">
    <property type="protein sequence ID" value="KAJ7701920.1"/>
    <property type="molecule type" value="Genomic_DNA"/>
</dbReference>
<sequence>MAAPFAVWLVYALVISYIAHQLAGPLISHYGIPWVQQSLQHLTWLLIAASLNNYLEGVSLPKIDKRLLVLCSAFFLALLTVCIAFRAVFSFLAALSRAKRVFWRRAVKTIRRRALLSRVRSLSFSAGLTILVANSAAAEHCPRISPRLAALCFGVSALFCSPSLWSSARLRGPSLWSSATRFGSCIYNANRQVLNVCRTNVLRTSEHLRLLAFVLGCITGRLKIAAYELLLIPALSYCRSLQEDTKTLVHSPTAEQTTHTKPTVKARRRHRSDFSGRRGWSFIFKLAVPAMSVAIYLDDEHQRNGLPISRLELLLFFASFWFFCGTFVYGIIAVCRGMSGVQACPLPADATEVPDAARVAKGKGRIVDDESDTAPDLELAAPRPPTPTSPSSQLRAVYHAMRDASERDEWDYEEEEEFQTRAPLTRHRGERSGVAL</sequence>
<feature type="transmembrane region" description="Helical" evidence="2">
    <location>
        <begin position="279"/>
        <end position="297"/>
    </location>
</feature>
<feature type="compositionally biased region" description="Acidic residues" evidence="1">
    <location>
        <begin position="408"/>
        <end position="417"/>
    </location>
</feature>
<keyword evidence="2" id="KW-0472">Membrane</keyword>
<feature type="transmembrane region" description="Helical" evidence="2">
    <location>
        <begin position="313"/>
        <end position="332"/>
    </location>
</feature>
<organism evidence="3 4">
    <name type="scientific">Mycena rosella</name>
    <name type="common">Pink bonnet</name>
    <name type="synonym">Agaricus rosellus</name>
    <dbReference type="NCBI Taxonomy" id="1033263"/>
    <lineage>
        <taxon>Eukaryota</taxon>
        <taxon>Fungi</taxon>
        <taxon>Dikarya</taxon>
        <taxon>Basidiomycota</taxon>
        <taxon>Agaricomycotina</taxon>
        <taxon>Agaricomycetes</taxon>
        <taxon>Agaricomycetidae</taxon>
        <taxon>Agaricales</taxon>
        <taxon>Marasmiineae</taxon>
        <taxon>Mycenaceae</taxon>
        <taxon>Mycena</taxon>
    </lineage>
</organism>
<evidence type="ECO:0000313" key="4">
    <source>
        <dbReference type="Proteomes" id="UP001221757"/>
    </source>
</evidence>
<feature type="region of interest" description="Disordered" evidence="1">
    <location>
        <begin position="249"/>
        <end position="268"/>
    </location>
</feature>
<gene>
    <name evidence="3" type="ORF">B0H17DRAFT_1195127</name>
</gene>
<accession>A0AAD7DZX3</accession>
<name>A0AAD7DZX3_MYCRO</name>
<dbReference type="AlphaFoldDB" id="A0AAD7DZX3"/>
<feature type="transmembrane region" description="Helical" evidence="2">
    <location>
        <begin position="6"/>
        <end position="27"/>
    </location>
</feature>
<keyword evidence="2" id="KW-0812">Transmembrane</keyword>